<accession>A0A7J7UCX1</accession>
<evidence type="ECO:0000313" key="3">
    <source>
        <dbReference type="Proteomes" id="UP000527355"/>
    </source>
</evidence>
<keyword evidence="1" id="KW-0812">Transmembrane</keyword>
<gene>
    <name evidence="2" type="ORF">mMyoMyo1_008770</name>
</gene>
<feature type="transmembrane region" description="Helical" evidence="1">
    <location>
        <begin position="56"/>
        <end position="80"/>
    </location>
</feature>
<proteinExistence type="predicted"/>
<comment type="caution">
    <text evidence="2">The sequence shown here is derived from an EMBL/GenBank/DDBJ whole genome shotgun (WGS) entry which is preliminary data.</text>
</comment>
<keyword evidence="1" id="KW-0472">Membrane</keyword>
<evidence type="ECO:0000256" key="1">
    <source>
        <dbReference type="SAM" id="Phobius"/>
    </source>
</evidence>
<sequence length="124" mass="14447">MHKVKEKMKVSLCTGPHCSSSCQAMFQCESAVRCVTFYVDFKRSHNAAFYTRHFHLMILLSSLYDCEVYSILFTGSGWFIEQMHWNMTSFCIVRFFLAFCFVLFFVLGGNAGTWPCAWFCVLLR</sequence>
<protein>
    <submittedName>
        <fullName evidence="2">Uncharacterized protein</fullName>
    </submittedName>
</protein>
<dbReference type="AlphaFoldDB" id="A0A7J7UCX1"/>
<reference evidence="2 3" key="1">
    <citation type="journal article" date="2020" name="Nature">
        <title>Six reference-quality genomes reveal evolution of bat adaptations.</title>
        <authorList>
            <person name="Jebb D."/>
            <person name="Huang Z."/>
            <person name="Pippel M."/>
            <person name="Hughes G.M."/>
            <person name="Lavrichenko K."/>
            <person name="Devanna P."/>
            <person name="Winkler S."/>
            <person name="Jermiin L.S."/>
            <person name="Skirmuntt E.C."/>
            <person name="Katzourakis A."/>
            <person name="Burkitt-Gray L."/>
            <person name="Ray D.A."/>
            <person name="Sullivan K.A.M."/>
            <person name="Roscito J.G."/>
            <person name="Kirilenko B.M."/>
            <person name="Davalos L.M."/>
            <person name="Corthals A.P."/>
            <person name="Power M.L."/>
            <person name="Jones G."/>
            <person name="Ransome R.D."/>
            <person name="Dechmann D.K.N."/>
            <person name="Locatelli A.G."/>
            <person name="Puechmaille S.J."/>
            <person name="Fedrigo O."/>
            <person name="Jarvis E.D."/>
            <person name="Hiller M."/>
            <person name="Vernes S.C."/>
            <person name="Myers E.W."/>
            <person name="Teeling E.C."/>
        </authorList>
    </citation>
    <scope>NUCLEOTIDE SEQUENCE [LARGE SCALE GENOMIC DNA]</scope>
    <source>
        <strain evidence="2">MMyoMyo1</strain>
        <tissue evidence="2">Flight muscle</tissue>
    </source>
</reference>
<feature type="transmembrane region" description="Helical" evidence="1">
    <location>
        <begin position="92"/>
        <end position="123"/>
    </location>
</feature>
<keyword evidence="1" id="KW-1133">Transmembrane helix</keyword>
<evidence type="ECO:0000313" key="2">
    <source>
        <dbReference type="EMBL" id="KAF6310720.1"/>
    </source>
</evidence>
<dbReference type="EMBL" id="JABWUV010000013">
    <property type="protein sequence ID" value="KAF6310720.1"/>
    <property type="molecule type" value="Genomic_DNA"/>
</dbReference>
<dbReference type="Proteomes" id="UP000527355">
    <property type="component" value="Unassembled WGS sequence"/>
</dbReference>
<name>A0A7J7UCX1_MYOMY</name>
<keyword evidence="3" id="KW-1185">Reference proteome</keyword>
<organism evidence="2 3">
    <name type="scientific">Myotis myotis</name>
    <name type="common">Greater mouse-eared bat</name>
    <name type="synonym">Vespertilio myotis</name>
    <dbReference type="NCBI Taxonomy" id="51298"/>
    <lineage>
        <taxon>Eukaryota</taxon>
        <taxon>Metazoa</taxon>
        <taxon>Chordata</taxon>
        <taxon>Craniata</taxon>
        <taxon>Vertebrata</taxon>
        <taxon>Euteleostomi</taxon>
        <taxon>Mammalia</taxon>
        <taxon>Eutheria</taxon>
        <taxon>Laurasiatheria</taxon>
        <taxon>Chiroptera</taxon>
        <taxon>Yangochiroptera</taxon>
        <taxon>Vespertilionidae</taxon>
        <taxon>Myotis</taxon>
    </lineage>
</organism>